<dbReference type="PROSITE" id="PS51257">
    <property type="entry name" value="PROKAR_LIPOPROTEIN"/>
    <property type="match status" value="1"/>
</dbReference>
<sequence length="119" mass="13497">MYTRLLLCTIIFLLSSCNRNEDDTQTNTPFKVAINAMGKDFQIETSNLNISQTLSSVESPNTATVTIEQSDLLYDSVNAIKDIFVLSFDNSKWVIQGRRTLYRCHHDRGSHQFSSALCK</sequence>
<feature type="chain" id="PRO_5002939630" description="Auto-transporter adhesin head GIN domain-containing protein" evidence="1">
    <location>
        <begin position="22"/>
        <end position="119"/>
    </location>
</feature>
<evidence type="ECO:0000313" key="3">
    <source>
        <dbReference type="Proteomes" id="UP000005015"/>
    </source>
</evidence>
<dbReference type="AlphaFoldDB" id="C4K307"/>
<gene>
    <name evidence="2" type="ordered locus">RPR_p16</name>
</gene>
<keyword evidence="2" id="KW-0614">Plasmid</keyword>
<dbReference type="Proteomes" id="UP000005015">
    <property type="component" value="Plasmid pRPR"/>
</dbReference>
<name>C4K307_RICPU</name>
<dbReference type="RefSeq" id="WP_012737740.1">
    <property type="nucleotide sequence ID" value="NC_012732.1"/>
</dbReference>
<protein>
    <recommendedName>
        <fullName evidence="4">Auto-transporter adhesin head GIN domain-containing protein</fullName>
    </recommendedName>
</protein>
<dbReference type="EMBL" id="CP001228">
    <property type="protein sequence ID" value="ACR47960.1"/>
    <property type="molecule type" value="Genomic_DNA"/>
</dbReference>
<geneLocation type="plasmid" evidence="2 3">
    <name>pRPR</name>
</geneLocation>
<evidence type="ECO:0000256" key="1">
    <source>
        <dbReference type="SAM" id="SignalP"/>
    </source>
</evidence>
<accession>C4K307</accession>
<evidence type="ECO:0008006" key="4">
    <source>
        <dbReference type="Google" id="ProtNLM"/>
    </source>
</evidence>
<dbReference type="HOGENOM" id="CLU_2059634_0_0_5"/>
<organism evidence="2 3">
    <name type="scientific">Rickettsia peacockii (strain Rustic)</name>
    <dbReference type="NCBI Taxonomy" id="562019"/>
    <lineage>
        <taxon>Bacteria</taxon>
        <taxon>Pseudomonadati</taxon>
        <taxon>Pseudomonadota</taxon>
        <taxon>Alphaproteobacteria</taxon>
        <taxon>Rickettsiales</taxon>
        <taxon>Rickettsiaceae</taxon>
        <taxon>Rickettsieae</taxon>
        <taxon>Rickettsia</taxon>
        <taxon>spotted fever group</taxon>
    </lineage>
</organism>
<reference evidence="2 3" key="1">
    <citation type="journal article" date="2009" name="PLoS ONE">
        <title>Genome sequence of the endosymbiont Rickettsia peacockii and comparison with virulent Rickettsia rickettsii: identification of virulence factors.</title>
        <authorList>
            <person name="Felsheim R.F."/>
            <person name="Kurtti T.J."/>
            <person name="Munderloh U.G."/>
        </authorList>
    </citation>
    <scope>NUCLEOTIDE SEQUENCE [LARGE SCALE GENOMIC DNA]</scope>
    <source>
        <strain evidence="2 3">Rustic</strain>
    </source>
</reference>
<evidence type="ECO:0000313" key="2">
    <source>
        <dbReference type="EMBL" id="ACR47960.1"/>
    </source>
</evidence>
<keyword evidence="3" id="KW-1185">Reference proteome</keyword>
<feature type="signal peptide" evidence="1">
    <location>
        <begin position="1"/>
        <end position="21"/>
    </location>
</feature>
<proteinExistence type="predicted"/>
<dbReference type="KEGG" id="rpk:RPR_p16"/>
<keyword evidence="1" id="KW-0732">Signal</keyword>